<sequence>MNSYSKDTTTNLPRSPIKIKVKKNVVNKGNNKHLINGRVHATECAAGFSSNIDVMRLQRHSITRARKMCYRKTRERNARGGNKAGYTATC</sequence>
<accession>A0AA38I6H9</accession>
<evidence type="ECO:0000313" key="2">
    <source>
        <dbReference type="Proteomes" id="UP001168821"/>
    </source>
</evidence>
<dbReference type="AlphaFoldDB" id="A0AA38I6H9"/>
<reference evidence="1" key="1">
    <citation type="journal article" date="2023" name="G3 (Bethesda)">
        <title>Whole genome assemblies of Zophobas morio and Tenebrio molitor.</title>
        <authorList>
            <person name="Kaur S."/>
            <person name="Stinson S.A."/>
            <person name="diCenzo G.C."/>
        </authorList>
    </citation>
    <scope>NUCLEOTIDE SEQUENCE</scope>
    <source>
        <strain evidence="1">QUZm001</strain>
    </source>
</reference>
<keyword evidence="2" id="KW-1185">Reference proteome</keyword>
<name>A0AA38I6H9_9CUCU</name>
<protein>
    <submittedName>
        <fullName evidence="1">Uncharacterized protein</fullName>
    </submittedName>
</protein>
<evidence type="ECO:0000313" key="1">
    <source>
        <dbReference type="EMBL" id="KAJ3648971.1"/>
    </source>
</evidence>
<comment type="caution">
    <text evidence="1">The sequence shown here is derived from an EMBL/GenBank/DDBJ whole genome shotgun (WGS) entry which is preliminary data.</text>
</comment>
<gene>
    <name evidence="1" type="ORF">Zmor_020736</name>
</gene>
<dbReference type="EMBL" id="JALNTZ010000006">
    <property type="protein sequence ID" value="KAJ3648971.1"/>
    <property type="molecule type" value="Genomic_DNA"/>
</dbReference>
<dbReference type="Proteomes" id="UP001168821">
    <property type="component" value="Unassembled WGS sequence"/>
</dbReference>
<proteinExistence type="predicted"/>
<organism evidence="1 2">
    <name type="scientific">Zophobas morio</name>
    <dbReference type="NCBI Taxonomy" id="2755281"/>
    <lineage>
        <taxon>Eukaryota</taxon>
        <taxon>Metazoa</taxon>
        <taxon>Ecdysozoa</taxon>
        <taxon>Arthropoda</taxon>
        <taxon>Hexapoda</taxon>
        <taxon>Insecta</taxon>
        <taxon>Pterygota</taxon>
        <taxon>Neoptera</taxon>
        <taxon>Endopterygota</taxon>
        <taxon>Coleoptera</taxon>
        <taxon>Polyphaga</taxon>
        <taxon>Cucujiformia</taxon>
        <taxon>Tenebrionidae</taxon>
        <taxon>Zophobas</taxon>
    </lineage>
</organism>